<keyword evidence="3" id="KW-0547">Nucleotide-binding</keyword>
<dbReference type="EMBL" id="CP134536">
    <property type="protein sequence ID" value="WNH11672.1"/>
    <property type="molecule type" value="Genomic_DNA"/>
</dbReference>
<dbReference type="InterPro" id="IPR003593">
    <property type="entry name" value="AAA+_ATPase"/>
</dbReference>
<dbReference type="InterPro" id="IPR027417">
    <property type="entry name" value="P-loop_NTPase"/>
</dbReference>
<dbReference type="Pfam" id="PF00664">
    <property type="entry name" value="ABC_membrane"/>
    <property type="match status" value="1"/>
</dbReference>
<dbReference type="GO" id="GO:0005524">
    <property type="term" value="F:ATP binding"/>
    <property type="evidence" value="ECO:0007669"/>
    <property type="project" value="UniProtKB-KW"/>
</dbReference>
<keyword evidence="11" id="KW-1185">Reference proteome</keyword>
<dbReference type="PROSITE" id="PS50929">
    <property type="entry name" value="ABC_TM1F"/>
    <property type="match status" value="1"/>
</dbReference>
<evidence type="ECO:0000259" key="8">
    <source>
        <dbReference type="PROSITE" id="PS50893"/>
    </source>
</evidence>
<reference evidence="10 11" key="1">
    <citation type="submission" date="2023-09" db="EMBL/GenBank/DDBJ databases">
        <title>Thalassobella suaedae gen. nov., sp. nov., a marine bacterium of the family Flavobacteriaceae isolated from a halophyte Suaeda japonica.</title>
        <authorList>
            <person name="Lee S.Y."/>
            <person name="Hwang C.Y."/>
        </authorList>
    </citation>
    <scope>NUCLEOTIDE SEQUENCE [LARGE SCALE GENOMIC DNA]</scope>
    <source>
        <strain evidence="10 11">HL-DH10</strain>
    </source>
</reference>
<dbReference type="PROSITE" id="PS00211">
    <property type="entry name" value="ABC_TRANSPORTER_1"/>
    <property type="match status" value="1"/>
</dbReference>
<dbReference type="InterPro" id="IPR039421">
    <property type="entry name" value="Type_1_exporter"/>
</dbReference>
<organism evidence="10 11">
    <name type="scientific">Thalassobellus suaedae</name>
    <dbReference type="NCBI Taxonomy" id="3074124"/>
    <lineage>
        <taxon>Bacteria</taxon>
        <taxon>Pseudomonadati</taxon>
        <taxon>Bacteroidota</taxon>
        <taxon>Flavobacteriia</taxon>
        <taxon>Flavobacteriales</taxon>
        <taxon>Flavobacteriaceae</taxon>
        <taxon>Thalassobellus</taxon>
    </lineage>
</organism>
<gene>
    <name evidence="10" type="ORF">RHP49_12270</name>
</gene>
<dbReference type="PROSITE" id="PS50893">
    <property type="entry name" value="ABC_TRANSPORTER_2"/>
    <property type="match status" value="1"/>
</dbReference>
<feature type="transmembrane region" description="Helical" evidence="7">
    <location>
        <begin position="64"/>
        <end position="84"/>
    </location>
</feature>
<feature type="transmembrane region" description="Helical" evidence="7">
    <location>
        <begin position="167"/>
        <end position="185"/>
    </location>
</feature>
<keyword evidence="2 7" id="KW-0812">Transmembrane</keyword>
<dbReference type="SUPFAM" id="SSF52540">
    <property type="entry name" value="P-loop containing nucleoside triphosphate hydrolases"/>
    <property type="match status" value="1"/>
</dbReference>
<sequence length="588" mass="66174">MKELQHLNKYFLKYKVHLLTGIFITIVARIFLLFTPRLVREIFVIVEKYKAGNVTEGTTIESELTIIILYIIGAAIVGGILTFFMRQAIINVSRYIEYDLKNEIYNQYQKLSLNFYKKNRTGDLMNRISEDVGRVRMYVGPAIMYSINTITLFVIALIYMFNTAPKLALYTIVPLPVLSIVIYKLSKEIHHRSTIVQEYLSKLSTYTQESFSGISIIKAYGIEQLTSTNFNELAATSKQKQISLAKVQAWFFPMMILLIGISNLLVIYIGGMQYINGEIESLGTIAEFIIYVNMLTWPVATVGWVTSIVQQAEASQKRINEFLKIEPEIKNNVKAHTEITGDITFNNVSFTYDDTNIQALNNISFNIKAGETLAVIGKTGSGKSTILDLIGRLYDIDTGSIIINNIEINKHNLSDLRNAIGYVPQDAFLFSDSIKNNIKFGKEDATDDDVFEAAKNAQVHKNIIKFNNGYNTVLGERGITLSGGQKQRVSIARAIIKSPKILLFDDCLSAVDTETEEKILKNLNKLSKGKTTIIVSHRISSAKNADNIIVLDNGEIVQKGTHESLINVDGYYKHLYLKQLSETVSNQI</sequence>
<evidence type="ECO:0000256" key="1">
    <source>
        <dbReference type="ARBA" id="ARBA00004651"/>
    </source>
</evidence>
<evidence type="ECO:0000259" key="9">
    <source>
        <dbReference type="PROSITE" id="PS50929"/>
    </source>
</evidence>
<dbReference type="RefSeq" id="WP_415861651.1">
    <property type="nucleotide sequence ID" value="NZ_CP134536.1"/>
</dbReference>
<dbReference type="Gene3D" id="3.40.50.300">
    <property type="entry name" value="P-loop containing nucleotide triphosphate hydrolases"/>
    <property type="match status" value="1"/>
</dbReference>
<dbReference type="InterPro" id="IPR036640">
    <property type="entry name" value="ABC1_TM_sf"/>
</dbReference>
<keyword evidence="4 10" id="KW-0067">ATP-binding</keyword>
<feature type="transmembrane region" description="Helical" evidence="7">
    <location>
        <begin position="289"/>
        <end position="309"/>
    </location>
</feature>
<evidence type="ECO:0000313" key="11">
    <source>
        <dbReference type="Proteomes" id="UP001303407"/>
    </source>
</evidence>
<accession>A0ABY9Y0F1</accession>
<dbReference type="Pfam" id="PF00005">
    <property type="entry name" value="ABC_tran"/>
    <property type="match status" value="1"/>
</dbReference>
<dbReference type="CDD" id="cd18541">
    <property type="entry name" value="ABC_6TM_TmrB_like"/>
    <property type="match status" value="1"/>
</dbReference>
<keyword evidence="6 7" id="KW-0472">Membrane</keyword>
<feature type="domain" description="ABC transporter" evidence="8">
    <location>
        <begin position="343"/>
        <end position="578"/>
    </location>
</feature>
<feature type="transmembrane region" description="Helical" evidence="7">
    <location>
        <begin position="142"/>
        <end position="161"/>
    </location>
</feature>
<evidence type="ECO:0000256" key="6">
    <source>
        <dbReference type="ARBA" id="ARBA00023136"/>
    </source>
</evidence>
<proteinExistence type="predicted"/>
<name>A0ABY9Y0F1_9FLAO</name>
<dbReference type="SMART" id="SM00382">
    <property type="entry name" value="AAA"/>
    <property type="match status" value="1"/>
</dbReference>
<dbReference type="InterPro" id="IPR003439">
    <property type="entry name" value="ABC_transporter-like_ATP-bd"/>
</dbReference>
<feature type="transmembrane region" description="Helical" evidence="7">
    <location>
        <begin position="249"/>
        <end position="269"/>
    </location>
</feature>
<comment type="subcellular location">
    <subcellularLocation>
        <location evidence="1">Cell membrane</location>
        <topology evidence="1">Multi-pass membrane protein</topology>
    </subcellularLocation>
</comment>
<feature type="transmembrane region" description="Helical" evidence="7">
    <location>
        <begin position="12"/>
        <end position="34"/>
    </location>
</feature>
<dbReference type="SUPFAM" id="SSF90123">
    <property type="entry name" value="ABC transporter transmembrane region"/>
    <property type="match status" value="1"/>
</dbReference>
<dbReference type="InterPro" id="IPR017871">
    <property type="entry name" value="ABC_transporter-like_CS"/>
</dbReference>
<feature type="domain" description="ABC transmembrane type-1" evidence="9">
    <location>
        <begin position="19"/>
        <end position="311"/>
    </location>
</feature>
<evidence type="ECO:0000256" key="5">
    <source>
        <dbReference type="ARBA" id="ARBA00022989"/>
    </source>
</evidence>
<evidence type="ECO:0000256" key="3">
    <source>
        <dbReference type="ARBA" id="ARBA00022741"/>
    </source>
</evidence>
<dbReference type="PANTHER" id="PTHR43394">
    <property type="entry name" value="ATP-DEPENDENT PERMEASE MDL1, MITOCHONDRIAL"/>
    <property type="match status" value="1"/>
</dbReference>
<dbReference type="PANTHER" id="PTHR43394:SF1">
    <property type="entry name" value="ATP-BINDING CASSETTE SUB-FAMILY B MEMBER 10, MITOCHONDRIAL"/>
    <property type="match status" value="1"/>
</dbReference>
<dbReference type="Proteomes" id="UP001303407">
    <property type="component" value="Chromosome"/>
</dbReference>
<dbReference type="InterPro" id="IPR011527">
    <property type="entry name" value="ABC1_TM_dom"/>
</dbReference>
<evidence type="ECO:0000313" key="10">
    <source>
        <dbReference type="EMBL" id="WNH11672.1"/>
    </source>
</evidence>
<keyword evidence="5 7" id="KW-1133">Transmembrane helix</keyword>
<protein>
    <submittedName>
        <fullName evidence="10">ABC transporter ATP-binding protein</fullName>
    </submittedName>
</protein>
<evidence type="ECO:0000256" key="2">
    <source>
        <dbReference type="ARBA" id="ARBA00022692"/>
    </source>
</evidence>
<evidence type="ECO:0000256" key="4">
    <source>
        <dbReference type="ARBA" id="ARBA00022840"/>
    </source>
</evidence>
<dbReference type="Gene3D" id="1.20.1560.10">
    <property type="entry name" value="ABC transporter type 1, transmembrane domain"/>
    <property type="match status" value="1"/>
</dbReference>
<evidence type="ECO:0000256" key="7">
    <source>
        <dbReference type="SAM" id="Phobius"/>
    </source>
</evidence>